<gene>
    <name evidence="2" type="ORF">JJW18_07435</name>
</gene>
<dbReference type="Pfam" id="PF00296">
    <property type="entry name" value="Bac_luciferase"/>
    <property type="match status" value="1"/>
</dbReference>
<dbReference type="InterPro" id="IPR036661">
    <property type="entry name" value="Luciferase-like_sf"/>
</dbReference>
<dbReference type="PANTHER" id="PTHR30137:SF15">
    <property type="entry name" value="BLL6902 PROTEIN"/>
    <property type="match status" value="1"/>
</dbReference>
<organism evidence="2 3">
    <name type="scientific">Stenotrophomonas lactitubi</name>
    <dbReference type="NCBI Taxonomy" id="2045214"/>
    <lineage>
        <taxon>Bacteria</taxon>
        <taxon>Pseudomonadati</taxon>
        <taxon>Pseudomonadota</taxon>
        <taxon>Gammaproteobacteria</taxon>
        <taxon>Lysobacterales</taxon>
        <taxon>Lysobacteraceae</taxon>
        <taxon>Stenotrophomonas</taxon>
    </lineage>
</organism>
<name>A0AAW4GGH1_9GAMM</name>
<dbReference type="InterPro" id="IPR011251">
    <property type="entry name" value="Luciferase-like_dom"/>
</dbReference>
<dbReference type="Gene3D" id="3.20.20.30">
    <property type="entry name" value="Luciferase-like domain"/>
    <property type="match status" value="1"/>
</dbReference>
<comment type="caution">
    <text evidence="2">The sequence shown here is derived from an EMBL/GenBank/DDBJ whole genome shotgun (WGS) entry which is preliminary data.</text>
</comment>
<sequence>MAVQLRHLAFLTPGSYLPEQPRAGLDATLALIAFAEQLGYDGAWVRHRHLEPGISSAAVFLAAASQHTTRIELGSAVIQLGYETPFRLAEDLSLLDALAGGRLQVGVSTGAPPHGELVGPLLYDSDPAHIDFSHGRVARLLEALRGEPLGAADAEVGNAATRYRPRLQPHAPGLVDRVWYGAGSLQSARSAGEQGLHLLLGNVNRAELSDDFFVAQLQHLQAYRAALPLGSPRRVAVGRVLVPTDGVDAATRRRIDVFSAQRHARTLAPQGPRRTMFAPDVVGSTAQIIARLQADPLLQQVDELRVELPYELPEQDYRRILTTVIEDIAPALGWRAPAQAA</sequence>
<proteinExistence type="predicted"/>
<dbReference type="GO" id="GO:0005829">
    <property type="term" value="C:cytosol"/>
    <property type="evidence" value="ECO:0007669"/>
    <property type="project" value="TreeGrafter"/>
</dbReference>
<dbReference type="AlphaFoldDB" id="A0AAW4GGH1"/>
<dbReference type="RefSeq" id="WP_205405646.1">
    <property type="nucleotide sequence ID" value="NZ_JAFFTA010000011.1"/>
</dbReference>
<dbReference type="PANTHER" id="PTHR30137">
    <property type="entry name" value="LUCIFERASE-LIKE MONOOXYGENASE"/>
    <property type="match status" value="1"/>
</dbReference>
<dbReference type="EMBL" id="JAFFTA010000011">
    <property type="protein sequence ID" value="MBM9913300.1"/>
    <property type="molecule type" value="Genomic_DNA"/>
</dbReference>
<protein>
    <submittedName>
        <fullName evidence="2">LLM class flavin-dependent oxidoreductase</fullName>
    </submittedName>
</protein>
<dbReference type="SUPFAM" id="SSF51679">
    <property type="entry name" value="Bacterial luciferase-like"/>
    <property type="match status" value="1"/>
</dbReference>
<dbReference type="GO" id="GO:0016705">
    <property type="term" value="F:oxidoreductase activity, acting on paired donors, with incorporation or reduction of molecular oxygen"/>
    <property type="evidence" value="ECO:0007669"/>
    <property type="project" value="InterPro"/>
</dbReference>
<evidence type="ECO:0000313" key="3">
    <source>
        <dbReference type="Proteomes" id="UP000784064"/>
    </source>
</evidence>
<feature type="domain" description="Luciferase-like" evidence="1">
    <location>
        <begin position="21"/>
        <end position="258"/>
    </location>
</feature>
<reference evidence="2" key="1">
    <citation type="submission" date="2021-01" db="EMBL/GenBank/DDBJ databases">
        <authorList>
            <person name="Yu Y."/>
        </authorList>
    </citation>
    <scope>NUCLEOTIDE SEQUENCE</scope>
    <source>
        <strain evidence="2">As-5</strain>
    </source>
</reference>
<accession>A0AAW4GGH1</accession>
<dbReference type="Proteomes" id="UP000784064">
    <property type="component" value="Unassembled WGS sequence"/>
</dbReference>
<evidence type="ECO:0000259" key="1">
    <source>
        <dbReference type="Pfam" id="PF00296"/>
    </source>
</evidence>
<evidence type="ECO:0000313" key="2">
    <source>
        <dbReference type="EMBL" id="MBM9913300.1"/>
    </source>
</evidence>
<dbReference type="InterPro" id="IPR050766">
    <property type="entry name" value="Bact_Lucif_Oxidored"/>
</dbReference>